<sequence>MVAQDRFGQSQLRSFAERIAEIVAPVVDECAASAAHANAALAILAREPRSLERELRHGANVLRLDVTELERRFRSAPQAALDFEARGTASSRAAGPRGPSALAGPPPDDDEETKDEETKEERVVEDPAARAAAWKPDKKPALRHASRTGWGSLVSRDGLVKKRVWLELRDAPPRTLRYAPDTASPRRLSVSEPRARVIRCDAPCTLQLRLNLPNDDLVVGFERVAPEAKTESRGALAKLSELSTLKTDDAMSYIVGGAWYNKMANFLVCAVDCTGGQPFEGPERPFMQLNRPPGPAPARVPGKPLGGAGNARKSSIIRARDLGDSLRARAFSVAGPEVKAAYQSLLKVIIRPPRATYDERRLGVADFAIKTEATTHRTFER</sequence>
<feature type="region of interest" description="Disordered" evidence="1">
    <location>
        <begin position="84"/>
        <end position="146"/>
    </location>
</feature>
<accession>A0ABR1FNV9</accession>
<dbReference type="Proteomes" id="UP001363151">
    <property type="component" value="Unassembled WGS sequence"/>
</dbReference>
<dbReference type="GO" id="GO:0016787">
    <property type="term" value="F:hydrolase activity"/>
    <property type="evidence" value="ECO:0007669"/>
    <property type="project" value="UniProtKB-KW"/>
</dbReference>
<reference evidence="2 3" key="1">
    <citation type="submission" date="2024-03" db="EMBL/GenBank/DDBJ databases">
        <title>Aureococcus anophagefferens CCMP1851 and Kratosvirus quantuckense: Draft genome of a second virus-susceptible host strain in the model system.</title>
        <authorList>
            <person name="Chase E."/>
            <person name="Truchon A.R."/>
            <person name="Schepens W."/>
            <person name="Wilhelm S.W."/>
        </authorList>
    </citation>
    <scope>NUCLEOTIDE SEQUENCE [LARGE SCALE GENOMIC DNA]</scope>
    <source>
        <strain evidence="2 3">CCMP1851</strain>
    </source>
</reference>
<proteinExistence type="predicted"/>
<evidence type="ECO:0000256" key="1">
    <source>
        <dbReference type="SAM" id="MobiDB-lite"/>
    </source>
</evidence>
<evidence type="ECO:0000313" key="2">
    <source>
        <dbReference type="EMBL" id="KAK7234417.1"/>
    </source>
</evidence>
<dbReference type="EMBL" id="JBBJCI010000325">
    <property type="protein sequence ID" value="KAK7234417.1"/>
    <property type="molecule type" value="Genomic_DNA"/>
</dbReference>
<evidence type="ECO:0000313" key="3">
    <source>
        <dbReference type="Proteomes" id="UP001363151"/>
    </source>
</evidence>
<gene>
    <name evidence="2" type="ORF">SO694_0020805</name>
</gene>
<protein>
    <submittedName>
        <fullName evidence="2">Palmitoyl-(Protein) hydrolase</fullName>
    </submittedName>
</protein>
<feature type="region of interest" description="Disordered" evidence="1">
    <location>
        <begin position="293"/>
        <end position="312"/>
    </location>
</feature>
<keyword evidence="2" id="KW-0378">Hydrolase</keyword>
<organism evidence="2 3">
    <name type="scientific">Aureococcus anophagefferens</name>
    <name type="common">Harmful bloom alga</name>
    <dbReference type="NCBI Taxonomy" id="44056"/>
    <lineage>
        <taxon>Eukaryota</taxon>
        <taxon>Sar</taxon>
        <taxon>Stramenopiles</taxon>
        <taxon>Ochrophyta</taxon>
        <taxon>Pelagophyceae</taxon>
        <taxon>Pelagomonadales</taxon>
        <taxon>Pelagomonadaceae</taxon>
        <taxon>Aureococcus</taxon>
    </lineage>
</organism>
<name>A0ABR1FNV9_AURAN</name>
<feature type="compositionally biased region" description="Basic and acidic residues" evidence="1">
    <location>
        <begin position="116"/>
        <end position="128"/>
    </location>
</feature>
<comment type="caution">
    <text evidence="2">The sequence shown here is derived from an EMBL/GenBank/DDBJ whole genome shotgun (WGS) entry which is preliminary data.</text>
</comment>
<keyword evidence="3" id="KW-1185">Reference proteome</keyword>